<evidence type="ECO:0000313" key="1">
    <source>
        <dbReference type="EMBL" id="PWN23165.1"/>
    </source>
</evidence>
<keyword evidence="1" id="KW-0418">Kinase</keyword>
<dbReference type="EMBL" id="KZ819322">
    <property type="protein sequence ID" value="PWN23165.1"/>
    <property type="molecule type" value="Genomic_DNA"/>
</dbReference>
<dbReference type="Proteomes" id="UP000245942">
    <property type="component" value="Unassembled WGS sequence"/>
</dbReference>
<reference evidence="1 2" key="1">
    <citation type="journal article" date="2018" name="Mol. Biol. Evol.">
        <title>Broad Genomic Sampling Reveals a Smut Pathogenic Ancestry of the Fungal Clade Ustilaginomycotina.</title>
        <authorList>
            <person name="Kijpornyongpan T."/>
            <person name="Mondo S.J."/>
            <person name="Barry K."/>
            <person name="Sandor L."/>
            <person name="Lee J."/>
            <person name="Lipzen A."/>
            <person name="Pangilinan J."/>
            <person name="LaButti K."/>
            <person name="Hainaut M."/>
            <person name="Henrissat B."/>
            <person name="Grigoriev I.V."/>
            <person name="Spatafora J.W."/>
            <person name="Aime M.C."/>
        </authorList>
    </citation>
    <scope>NUCLEOTIDE SEQUENCE [LARGE SCALE GENOMIC DNA]</scope>
    <source>
        <strain evidence="1 2">MCA 4718</strain>
    </source>
</reference>
<dbReference type="PANTHER" id="PTHR47098:SF2">
    <property type="entry name" value="PROTEIN MAK32"/>
    <property type="match status" value="1"/>
</dbReference>
<name>A0A316UIY9_9BASI</name>
<dbReference type="AlphaFoldDB" id="A0A316UIY9"/>
<sequence length="383" mass="41458">MPSVGTLGMFIVDTFRFIDEAGINHGDGGRGEVLGGGGLYCAIGARIWLPPAEVLAVIDRGNDFANSGYQDRLDHYAQTSTPSTSSSRSALWKWRDRKDGTTKAVNVYRGEQRDFEYLTPKLRLDPIDLANGETGQLPRYLHAVCSPERAWVICDQVDQLDLKAYGRKGVTQVCWEPIPDSAIPENLDECLKVMARVAVLSPNHEEAASFLSMDQNLVSVPVAGVSPEQSAACRASHLQHLAHGFRERFSRTAGAQAENCPIIVIRGGAAGATALQSEAGGQTITASIPAWHTNSEVSKVVDVTGGGNSFFGGFMACLAMTPLDSAKTVEERQISLREALCRGAVSASFIIEQLGLPTLDHTAIERWNGQSAQERLARYQQVQ</sequence>
<protein>
    <submittedName>
        <fullName evidence="1">Ribokinase-like protein</fullName>
    </submittedName>
</protein>
<keyword evidence="2" id="KW-1185">Reference proteome</keyword>
<gene>
    <name evidence="1" type="ORF">BCV69DRAFT_297114</name>
</gene>
<dbReference type="Gene3D" id="3.40.1190.20">
    <property type="match status" value="1"/>
</dbReference>
<dbReference type="GO" id="GO:0016301">
    <property type="term" value="F:kinase activity"/>
    <property type="evidence" value="ECO:0007669"/>
    <property type="project" value="UniProtKB-KW"/>
</dbReference>
<dbReference type="SUPFAM" id="SSF53613">
    <property type="entry name" value="Ribokinase-like"/>
    <property type="match status" value="1"/>
</dbReference>
<accession>A0A316UIY9</accession>
<evidence type="ECO:0000313" key="2">
    <source>
        <dbReference type="Proteomes" id="UP000245942"/>
    </source>
</evidence>
<dbReference type="InterPro" id="IPR029056">
    <property type="entry name" value="Ribokinase-like"/>
</dbReference>
<dbReference type="STRING" id="1684307.A0A316UIY9"/>
<dbReference type="PANTHER" id="PTHR47098">
    <property type="entry name" value="PROTEIN MAK32"/>
    <property type="match status" value="1"/>
</dbReference>
<keyword evidence="1" id="KW-0808">Transferase</keyword>
<dbReference type="OrthoDB" id="497927at2759"/>
<proteinExistence type="predicted"/>
<organism evidence="1 2">
    <name type="scientific">Pseudomicrostroma glucosiphilum</name>
    <dbReference type="NCBI Taxonomy" id="1684307"/>
    <lineage>
        <taxon>Eukaryota</taxon>
        <taxon>Fungi</taxon>
        <taxon>Dikarya</taxon>
        <taxon>Basidiomycota</taxon>
        <taxon>Ustilaginomycotina</taxon>
        <taxon>Exobasidiomycetes</taxon>
        <taxon>Microstromatales</taxon>
        <taxon>Microstromatales incertae sedis</taxon>
        <taxon>Pseudomicrostroma</taxon>
    </lineage>
</organism>
<dbReference type="GeneID" id="37015816"/>
<dbReference type="RefSeq" id="XP_025350325.1">
    <property type="nucleotide sequence ID" value="XM_025494082.1"/>
</dbReference>